<feature type="transmembrane region" description="Helical" evidence="8">
    <location>
        <begin position="79"/>
        <end position="101"/>
    </location>
</feature>
<dbReference type="SUPFAM" id="SSF161098">
    <property type="entry name" value="MetI-like"/>
    <property type="match status" value="1"/>
</dbReference>
<dbReference type="CDD" id="cd06261">
    <property type="entry name" value="TM_PBP2"/>
    <property type="match status" value="1"/>
</dbReference>
<evidence type="ECO:0000256" key="7">
    <source>
        <dbReference type="ARBA" id="ARBA00023136"/>
    </source>
</evidence>
<evidence type="ECO:0000256" key="2">
    <source>
        <dbReference type="ARBA" id="ARBA00007069"/>
    </source>
</evidence>
<dbReference type="PROSITE" id="PS50928">
    <property type="entry name" value="ABC_TM1"/>
    <property type="match status" value="1"/>
</dbReference>
<evidence type="ECO:0000256" key="8">
    <source>
        <dbReference type="RuleBase" id="RU363032"/>
    </source>
</evidence>
<dbReference type="GO" id="GO:0048473">
    <property type="term" value="P:D-methionine transmembrane transport"/>
    <property type="evidence" value="ECO:0007669"/>
    <property type="project" value="TreeGrafter"/>
</dbReference>
<dbReference type="InterPro" id="IPR051322">
    <property type="entry name" value="AA_ABC_Transporter_Permease"/>
</dbReference>
<keyword evidence="6 8" id="KW-1133">Transmembrane helix</keyword>
<dbReference type="Pfam" id="PF00528">
    <property type="entry name" value="BPD_transp_1"/>
    <property type="match status" value="1"/>
</dbReference>
<feature type="transmembrane region" description="Helical" evidence="8">
    <location>
        <begin position="184"/>
        <end position="207"/>
    </location>
</feature>
<feature type="transmembrane region" description="Helical" evidence="8">
    <location>
        <begin position="113"/>
        <end position="135"/>
    </location>
</feature>
<evidence type="ECO:0000313" key="10">
    <source>
        <dbReference type="EMBL" id="SET20230.1"/>
    </source>
</evidence>
<dbReference type="Proteomes" id="UP000243819">
    <property type="component" value="Unassembled WGS sequence"/>
</dbReference>
<accession>A0A1I0CKT6</accession>
<evidence type="ECO:0000256" key="3">
    <source>
        <dbReference type="ARBA" id="ARBA00022448"/>
    </source>
</evidence>
<dbReference type="EMBL" id="FOIF01000080">
    <property type="protein sequence ID" value="SET20230.1"/>
    <property type="molecule type" value="Genomic_DNA"/>
</dbReference>
<evidence type="ECO:0000256" key="6">
    <source>
        <dbReference type="ARBA" id="ARBA00022989"/>
    </source>
</evidence>
<keyword evidence="4" id="KW-1003">Cell membrane</keyword>
<dbReference type="FunFam" id="1.10.3720.10:FF:000002">
    <property type="entry name" value="D-methionine ABC transporter permease MetI"/>
    <property type="match status" value="1"/>
</dbReference>
<comment type="subcellular location">
    <subcellularLocation>
        <location evidence="1 8">Cell membrane</location>
        <topology evidence="1 8">Multi-pass membrane protein</topology>
    </subcellularLocation>
</comment>
<evidence type="ECO:0000256" key="4">
    <source>
        <dbReference type="ARBA" id="ARBA00022475"/>
    </source>
</evidence>
<feature type="domain" description="ABC transmembrane type-1" evidence="9">
    <location>
        <begin position="9"/>
        <end position="203"/>
    </location>
</feature>
<dbReference type="STRING" id="1120990.SAMN03080614_10803"/>
<keyword evidence="11" id="KW-1185">Reference proteome</keyword>
<dbReference type="InterPro" id="IPR035906">
    <property type="entry name" value="MetI-like_sf"/>
</dbReference>
<dbReference type="RefSeq" id="WP_091351540.1">
    <property type="nucleotide sequence ID" value="NZ_FOIF01000080.1"/>
</dbReference>
<dbReference type="OrthoDB" id="9793490at2"/>
<reference evidence="11" key="1">
    <citation type="submission" date="2016-10" db="EMBL/GenBank/DDBJ databases">
        <authorList>
            <person name="Varghese N."/>
            <person name="Submissions S."/>
        </authorList>
    </citation>
    <scope>NUCLEOTIDE SEQUENCE [LARGE SCALE GENOMIC DNA]</scope>
    <source>
        <strain evidence="11">DSM 13577</strain>
    </source>
</reference>
<dbReference type="PANTHER" id="PTHR30450">
    <property type="entry name" value="ABC TRANSPORTER PERMEASE"/>
    <property type="match status" value="1"/>
</dbReference>
<name>A0A1I0CKT6_9FIRM</name>
<evidence type="ECO:0000259" key="9">
    <source>
        <dbReference type="PROSITE" id="PS50928"/>
    </source>
</evidence>
<sequence length="216" mass="23219">MVDILLEATLQTLYMVFVSVFFASLAGIPLGLILVVTDEGHILENPYLKNSLSFIINILRSVPFIILLVAIIPLTRLIVGTAIGTTASIVPLTLAATPFVARVTETALKEVPWGVVEAGLAMGGSKSYVLFKIILREGRSALIRGITITTVNLISYSAMAGLVGGKGLGDLAIRYGYQGRNTTILYSTVLILVVLVQIVQHTGNYLANKFDKTKIN</sequence>
<comment type="similarity">
    <text evidence="2">Belongs to the binding-protein-dependent transport system permease family. CysTW subfamily.</text>
</comment>
<keyword evidence="3 8" id="KW-0813">Transport</keyword>
<dbReference type="GO" id="GO:0005886">
    <property type="term" value="C:plasma membrane"/>
    <property type="evidence" value="ECO:0007669"/>
    <property type="project" value="UniProtKB-SubCell"/>
</dbReference>
<organism evidence="10 11">
    <name type="scientific">Anaerobranca gottschalkii DSM 13577</name>
    <dbReference type="NCBI Taxonomy" id="1120990"/>
    <lineage>
        <taxon>Bacteria</taxon>
        <taxon>Bacillati</taxon>
        <taxon>Bacillota</taxon>
        <taxon>Clostridia</taxon>
        <taxon>Eubacteriales</taxon>
        <taxon>Proteinivoracaceae</taxon>
        <taxon>Anaerobranca</taxon>
    </lineage>
</organism>
<evidence type="ECO:0000313" key="11">
    <source>
        <dbReference type="Proteomes" id="UP000243819"/>
    </source>
</evidence>
<keyword evidence="7 8" id="KW-0472">Membrane</keyword>
<dbReference type="AlphaFoldDB" id="A0A1I0CKT6"/>
<evidence type="ECO:0000256" key="5">
    <source>
        <dbReference type="ARBA" id="ARBA00022692"/>
    </source>
</evidence>
<dbReference type="PANTHER" id="PTHR30450:SF1">
    <property type="entry name" value="D-METHIONINE TRANSPORT SYSTEM PERMEASE PROTEIN METI-RELATED"/>
    <property type="match status" value="1"/>
</dbReference>
<dbReference type="Gene3D" id="1.10.3720.10">
    <property type="entry name" value="MetI-like"/>
    <property type="match status" value="1"/>
</dbReference>
<feature type="transmembrane region" description="Helical" evidence="8">
    <location>
        <begin position="142"/>
        <end position="164"/>
    </location>
</feature>
<feature type="transmembrane region" description="Helical" evidence="8">
    <location>
        <begin position="12"/>
        <end position="34"/>
    </location>
</feature>
<evidence type="ECO:0000256" key="1">
    <source>
        <dbReference type="ARBA" id="ARBA00004651"/>
    </source>
</evidence>
<proteinExistence type="inferred from homology"/>
<feature type="transmembrane region" description="Helical" evidence="8">
    <location>
        <begin position="54"/>
        <end position="72"/>
    </location>
</feature>
<protein>
    <submittedName>
        <fullName evidence="10">D-methionine transport system permease protein</fullName>
    </submittedName>
</protein>
<keyword evidence="5 8" id="KW-0812">Transmembrane</keyword>
<dbReference type="InterPro" id="IPR000515">
    <property type="entry name" value="MetI-like"/>
</dbReference>
<gene>
    <name evidence="10" type="ORF">SAMN03080614_10803</name>
</gene>